<evidence type="ECO:0000313" key="1">
    <source>
        <dbReference type="EMBL" id="KGA15285.1"/>
    </source>
</evidence>
<organism evidence="1">
    <name type="scientific">freshwater metagenome</name>
    <dbReference type="NCBI Taxonomy" id="449393"/>
    <lineage>
        <taxon>unclassified sequences</taxon>
        <taxon>metagenomes</taxon>
        <taxon>ecological metagenomes</taxon>
    </lineage>
</organism>
<comment type="caution">
    <text evidence="1">The sequence shown here is derived from an EMBL/GenBank/DDBJ whole genome shotgun (WGS) entry which is preliminary data.</text>
</comment>
<sequence length="42" mass="4886">MHSAIVDHNFVAHYNFSRIVSIEDLLTNVRWLQEAMGLVETQ</sequence>
<proteinExistence type="predicted"/>
<name>A0A094PU38_9ZZZZ</name>
<reference evidence="1" key="1">
    <citation type="submission" date="2014-05" db="EMBL/GenBank/DDBJ databases">
        <title>Key roles for freshwater Actinobacteria revealed by deep metagenomic sequencing.</title>
        <authorList>
            <person name="Ghai R."/>
            <person name="Mizuno C.M."/>
            <person name="Picazo A."/>
            <person name="Camacho A."/>
            <person name="Rodriguez-Valera F."/>
        </authorList>
    </citation>
    <scope>NUCLEOTIDE SEQUENCE</scope>
</reference>
<accession>A0A094PU38</accession>
<dbReference type="AlphaFoldDB" id="A0A094PU38"/>
<gene>
    <name evidence="1" type="ORF">GM50_17580</name>
</gene>
<dbReference type="EMBL" id="JNSK01000100">
    <property type="protein sequence ID" value="KGA15285.1"/>
    <property type="molecule type" value="Genomic_DNA"/>
</dbReference>
<protein>
    <submittedName>
        <fullName evidence="1">Uncharacterized protein</fullName>
    </submittedName>
</protein>